<comment type="caution">
    <text evidence="1">The sequence shown here is derived from an EMBL/GenBank/DDBJ whole genome shotgun (WGS) entry which is preliminary data.</text>
</comment>
<keyword evidence="2" id="KW-1185">Reference proteome</keyword>
<dbReference type="AlphaFoldDB" id="A0AAD6LQS5"/>
<proteinExistence type="predicted"/>
<dbReference type="Proteomes" id="UP001164929">
    <property type="component" value="Chromosome 14"/>
</dbReference>
<name>A0AAD6LQS5_9ROSI</name>
<protein>
    <submittedName>
        <fullName evidence="1">Uncharacterized protein</fullName>
    </submittedName>
</protein>
<accession>A0AAD6LQS5</accession>
<evidence type="ECO:0000313" key="1">
    <source>
        <dbReference type="EMBL" id="KAJ6971508.1"/>
    </source>
</evidence>
<evidence type="ECO:0000313" key="2">
    <source>
        <dbReference type="Proteomes" id="UP001164929"/>
    </source>
</evidence>
<reference evidence="1" key="1">
    <citation type="journal article" date="2023" name="Mol. Ecol. Resour.">
        <title>Chromosome-level genome assembly of a triploid poplar Populus alba 'Berolinensis'.</title>
        <authorList>
            <person name="Chen S."/>
            <person name="Yu Y."/>
            <person name="Wang X."/>
            <person name="Wang S."/>
            <person name="Zhang T."/>
            <person name="Zhou Y."/>
            <person name="He R."/>
            <person name="Meng N."/>
            <person name="Wang Y."/>
            <person name="Liu W."/>
            <person name="Liu Z."/>
            <person name="Liu J."/>
            <person name="Guo Q."/>
            <person name="Huang H."/>
            <person name="Sederoff R.R."/>
            <person name="Wang G."/>
            <person name="Qu G."/>
            <person name="Chen S."/>
        </authorList>
    </citation>
    <scope>NUCLEOTIDE SEQUENCE</scope>
    <source>
        <strain evidence="1">SC-2020</strain>
    </source>
</reference>
<organism evidence="1 2">
    <name type="scientific">Populus alba x Populus x berolinensis</name>
    <dbReference type="NCBI Taxonomy" id="444605"/>
    <lineage>
        <taxon>Eukaryota</taxon>
        <taxon>Viridiplantae</taxon>
        <taxon>Streptophyta</taxon>
        <taxon>Embryophyta</taxon>
        <taxon>Tracheophyta</taxon>
        <taxon>Spermatophyta</taxon>
        <taxon>Magnoliopsida</taxon>
        <taxon>eudicotyledons</taxon>
        <taxon>Gunneridae</taxon>
        <taxon>Pentapetalae</taxon>
        <taxon>rosids</taxon>
        <taxon>fabids</taxon>
        <taxon>Malpighiales</taxon>
        <taxon>Salicaceae</taxon>
        <taxon>Saliceae</taxon>
        <taxon>Populus</taxon>
    </lineage>
</organism>
<dbReference type="EMBL" id="JAQIZT010000014">
    <property type="protein sequence ID" value="KAJ6971508.1"/>
    <property type="molecule type" value="Genomic_DNA"/>
</dbReference>
<sequence>MADDWGAEISRDIVASKPLQYKRHSDLTHQGGRSQEHEFVLYFGDFIVEFVSQEEYSRSLNGRDEAYRTRR</sequence>
<gene>
    <name evidence="1" type="ORF">NC653_032117</name>
</gene>